<sequence length="72" mass="8357">MVKKAYQHTRRVSMIAAFYNGKVIATFLFEGNCNKSIFESYIQAIFIKELNSEQISTTKTFICLYCIIFSKN</sequence>
<reference evidence="2" key="1">
    <citation type="submission" date="2018-03" db="EMBL/GenBank/DDBJ databases">
        <authorList>
            <person name="Batty M. E."/>
            <person name="Batty M E."/>
        </authorList>
    </citation>
    <scope>NUCLEOTIDE SEQUENCE [LARGE SCALE GENOMIC DNA]</scope>
</reference>
<accession>A0A2U3R1P3</accession>
<dbReference type="Proteomes" id="UP000244943">
    <property type="component" value="Chromosome I"/>
</dbReference>
<evidence type="ECO:0000313" key="2">
    <source>
        <dbReference type="Proteomes" id="UP000244943"/>
    </source>
</evidence>
<dbReference type="EMBL" id="LS398552">
    <property type="protein sequence ID" value="SPR07099.1"/>
    <property type="molecule type" value="Genomic_DNA"/>
</dbReference>
<organism evidence="1 2">
    <name type="scientific">Orientia tsutsugamushi</name>
    <name type="common">Rickettsia tsutsugamushi</name>
    <dbReference type="NCBI Taxonomy" id="784"/>
    <lineage>
        <taxon>Bacteria</taxon>
        <taxon>Pseudomonadati</taxon>
        <taxon>Pseudomonadota</taxon>
        <taxon>Alphaproteobacteria</taxon>
        <taxon>Rickettsiales</taxon>
        <taxon>Rickettsiaceae</taxon>
        <taxon>Rickettsieae</taxon>
        <taxon>Orientia</taxon>
    </lineage>
</organism>
<proteinExistence type="predicted"/>
<dbReference type="AlphaFoldDB" id="A0A2U3R1P3"/>
<name>A0A2U3R1P3_ORITS</name>
<dbReference type="GeneID" id="89459224"/>
<protein>
    <submittedName>
        <fullName evidence="1">IS630 family transposase</fullName>
    </submittedName>
</protein>
<dbReference type="RefSeq" id="WP_045918703.1">
    <property type="nucleotide sequence ID" value="NZ_LS398552.1"/>
</dbReference>
<evidence type="ECO:0000313" key="1">
    <source>
        <dbReference type="EMBL" id="SPR07099.1"/>
    </source>
</evidence>
<gene>
    <name evidence="1" type="ORF">UT76HP_01063</name>
</gene>